<keyword evidence="2" id="KW-0479">Metal-binding</keyword>
<protein>
    <submittedName>
        <fullName evidence="13">MDS1 and EVI1 complex locus protein</fullName>
    </submittedName>
</protein>
<keyword evidence="3" id="KW-0677">Repeat</keyword>
<dbReference type="GO" id="GO:0008270">
    <property type="term" value="F:zinc ion binding"/>
    <property type="evidence" value="ECO:0007669"/>
    <property type="project" value="UniProtKB-KW"/>
</dbReference>
<feature type="compositionally biased region" description="Low complexity" evidence="11">
    <location>
        <begin position="562"/>
        <end position="573"/>
    </location>
</feature>
<feature type="domain" description="C2H2-type" evidence="12">
    <location>
        <begin position="807"/>
        <end position="835"/>
    </location>
</feature>
<keyword evidence="8" id="KW-0804">Transcription</keyword>
<feature type="domain" description="C2H2-type" evidence="12">
    <location>
        <begin position="302"/>
        <end position="329"/>
    </location>
</feature>
<dbReference type="PROSITE" id="PS50157">
    <property type="entry name" value="ZINC_FINGER_C2H2_2"/>
    <property type="match status" value="8"/>
</dbReference>
<feature type="region of interest" description="Disordered" evidence="11">
    <location>
        <begin position="1"/>
        <end position="56"/>
    </location>
</feature>
<sequence length="1052" mass="118557">MRSKNKARRMMSGEGSEVEDDIDVDSDGRLSPASSLDTVPSLYNGRNNPVSPDHERDVTERITIPEDVTLPPEFELRQSLLDRRHLGVFCLVNIPEGTMFPVPKEIVRYRWPFTQKYQQQTLDFNEKVSAWVHCNQTKLSRSWTTFVQVVDTPEHWNMVVVDCDDQMFYKSSKPIMAGEELYVKQNQDENNRHEGLHSPVKHQGDVPPSPKNARCYTPPQEDREEIQTESRPCEGNDYGERGEFQCPYCPMTFTWKSALMQHQETNHDDERTFLCENCDKTFTDPSNLQRHIRTQHTGARSHTCPECGKTFATSSGLKQHTHIHSSIKPFICEVCLKSYTQFSNLCRHKRMHADCRTQLKCSTCGQLFTTVTSLNKHRRFCHSAGHLINKHLSPNSPAVPQPMHQPSILPYSPPLIGLPPNALYQASLAQMWNAHQALLAQSFSKAMLPSPYLMGYPPLSAHGPIYPGLNPRAGLPGLREGQDKLVGQFPHQDWMKPNSTSPGIRDGQGNTDESKELRDKIKDEHSEKEDDGDTDAKEPQIKRTKTESPSPSRPSSFRDEIPSPTRSDTTPTRENPSGEQVEDSHDRHSPLSAKSECHPSPSPATSPHQEKRESAFSRPDLSPLSRSKSRDGMPQPRKPEEQPLDLTMQKTPSPNGLLSPISPLSTSFTKEHLRSLSEDGDKNTNRMLKFPFHHLPASFDPMYKVKLEQQQLAEQYTRSAITSSLPGLSPFPPPGLLSTSQAAFLKYHNLPSRQFPFSGGVMYPTSSKDMMIRGGKDRYTCKFCGKLFPRSANLTRHLRTHTGEQPYSCKYCDRSFSISSNLQRHVRNIHNKEKPFKCPLCDRCFGQQTNLDRHLKKHDNEQNGEISTTSVKRVDHSSERLGDDIPKKNGEEKATSIDGEIDGTYHLDSPGIPTEITKTPGEMTSLAESPLRVSETAQPLKIKFKIAQGRSPLGHNGIWKKASEEKLDMATPREDDEHSDGGDSRAAESSEPATPDRKDDLTGDREMFERDSKFQAYSCIVVTDSTSGWEAPGISKSHTKIEDLHEAKAIST</sequence>
<evidence type="ECO:0000256" key="10">
    <source>
        <dbReference type="PROSITE-ProRule" id="PRU00042"/>
    </source>
</evidence>
<accession>A0A9Q1BE45</accession>
<dbReference type="Proteomes" id="UP001152320">
    <property type="component" value="Chromosome 21"/>
</dbReference>
<dbReference type="InterPro" id="IPR036236">
    <property type="entry name" value="Znf_C2H2_sf"/>
</dbReference>
<dbReference type="GO" id="GO:0005634">
    <property type="term" value="C:nucleus"/>
    <property type="evidence" value="ECO:0007669"/>
    <property type="project" value="UniProtKB-SubCell"/>
</dbReference>
<feature type="region of interest" description="Disordered" evidence="11">
    <location>
        <begin position="191"/>
        <end position="234"/>
    </location>
</feature>
<dbReference type="InterPro" id="IPR001214">
    <property type="entry name" value="SET_dom"/>
</dbReference>
<dbReference type="InterPro" id="IPR046341">
    <property type="entry name" value="SET_dom_sf"/>
</dbReference>
<evidence type="ECO:0000256" key="8">
    <source>
        <dbReference type="ARBA" id="ARBA00023163"/>
    </source>
</evidence>
<dbReference type="FunFam" id="3.30.160.60:FF:000126">
    <property type="entry name" value="Mds1 and evi1 complex locus protein"/>
    <property type="match status" value="1"/>
</dbReference>
<dbReference type="Pfam" id="PF21549">
    <property type="entry name" value="PRDM2_PR"/>
    <property type="match status" value="1"/>
</dbReference>
<feature type="compositionally biased region" description="Basic and acidic residues" evidence="11">
    <location>
        <begin position="225"/>
        <end position="234"/>
    </location>
</feature>
<dbReference type="Pfam" id="PF13912">
    <property type="entry name" value="zf-C2H2_6"/>
    <property type="match status" value="1"/>
</dbReference>
<feature type="domain" description="C2H2-type" evidence="12">
    <location>
        <begin position="244"/>
        <end position="272"/>
    </location>
</feature>
<keyword evidence="6" id="KW-0805">Transcription regulation</keyword>
<evidence type="ECO:0000256" key="4">
    <source>
        <dbReference type="ARBA" id="ARBA00022771"/>
    </source>
</evidence>
<dbReference type="FunFam" id="3.30.160.60:FF:000150">
    <property type="entry name" value="Mds1 and evi1 complex locus protein"/>
    <property type="match status" value="1"/>
</dbReference>
<comment type="subcellular location">
    <subcellularLocation>
        <location evidence="1">Nucleus</location>
    </subcellularLocation>
</comment>
<feature type="compositionally biased region" description="Acidic residues" evidence="11">
    <location>
        <begin position="16"/>
        <end position="25"/>
    </location>
</feature>
<evidence type="ECO:0000256" key="11">
    <source>
        <dbReference type="SAM" id="MobiDB-lite"/>
    </source>
</evidence>
<feature type="region of interest" description="Disordered" evidence="11">
    <location>
        <begin position="855"/>
        <end position="919"/>
    </location>
</feature>
<evidence type="ECO:0000256" key="6">
    <source>
        <dbReference type="ARBA" id="ARBA00023015"/>
    </source>
</evidence>
<evidence type="ECO:0000256" key="2">
    <source>
        <dbReference type="ARBA" id="ARBA00022723"/>
    </source>
</evidence>
<feature type="region of interest" description="Disordered" evidence="11">
    <location>
        <begin position="490"/>
        <end position="664"/>
    </location>
</feature>
<evidence type="ECO:0000256" key="5">
    <source>
        <dbReference type="ARBA" id="ARBA00022833"/>
    </source>
</evidence>
<dbReference type="PROSITE" id="PS00028">
    <property type="entry name" value="ZINC_FINGER_C2H2_1"/>
    <property type="match status" value="8"/>
</dbReference>
<name>A0A9Q1BE45_HOLLE</name>
<evidence type="ECO:0000259" key="12">
    <source>
        <dbReference type="PROSITE" id="PS50157"/>
    </source>
</evidence>
<keyword evidence="5" id="KW-0862">Zinc</keyword>
<feature type="compositionally biased region" description="Basic and acidic residues" evidence="11">
    <location>
        <begin position="512"/>
        <end position="546"/>
    </location>
</feature>
<dbReference type="Pfam" id="PF00096">
    <property type="entry name" value="zf-C2H2"/>
    <property type="match status" value="7"/>
</dbReference>
<keyword evidence="9" id="KW-0539">Nucleus</keyword>
<feature type="compositionally biased region" description="Polar residues" evidence="11">
    <location>
        <begin position="648"/>
        <end position="664"/>
    </location>
</feature>
<feature type="domain" description="C2H2-type" evidence="12">
    <location>
        <begin position="359"/>
        <end position="387"/>
    </location>
</feature>
<proteinExistence type="predicted"/>
<evidence type="ECO:0000256" key="1">
    <source>
        <dbReference type="ARBA" id="ARBA00004123"/>
    </source>
</evidence>
<feature type="domain" description="C2H2-type" evidence="12">
    <location>
        <begin position="273"/>
        <end position="301"/>
    </location>
</feature>
<dbReference type="AlphaFoldDB" id="A0A9Q1BE45"/>
<dbReference type="GO" id="GO:0006355">
    <property type="term" value="P:regulation of DNA-templated transcription"/>
    <property type="evidence" value="ECO:0007669"/>
    <property type="project" value="UniProtKB-ARBA"/>
</dbReference>
<feature type="domain" description="C2H2-type" evidence="12">
    <location>
        <begin position="779"/>
        <end position="806"/>
    </location>
</feature>
<evidence type="ECO:0000313" key="13">
    <source>
        <dbReference type="EMBL" id="KAJ8021302.1"/>
    </source>
</evidence>
<dbReference type="PANTHER" id="PTHR16515:SF49">
    <property type="entry name" value="GASTRULA ZINC FINGER PROTEIN XLCGF49.1-LIKE-RELATED"/>
    <property type="match status" value="1"/>
</dbReference>
<dbReference type="PANTHER" id="PTHR16515">
    <property type="entry name" value="PR DOMAIN ZINC FINGER PROTEIN"/>
    <property type="match status" value="1"/>
</dbReference>
<dbReference type="FunFam" id="3.30.160.60:FF:000100">
    <property type="entry name" value="Zinc finger 45-like"/>
    <property type="match status" value="1"/>
</dbReference>
<comment type="caution">
    <text evidence="13">The sequence shown here is derived from an EMBL/GenBank/DDBJ whole genome shotgun (WGS) entry which is preliminary data.</text>
</comment>
<organism evidence="13 14">
    <name type="scientific">Holothuria leucospilota</name>
    <name type="common">Black long sea cucumber</name>
    <name type="synonym">Mertensiothuria leucospilota</name>
    <dbReference type="NCBI Taxonomy" id="206669"/>
    <lineage>
        <taxon>Eukaryota</taxon>
        <taxon>Metazoa</taxon>
        <taxon>Echinodermata</taxon>
        <taxon>Eleutherozoa</taxon>
        <taxon>Echinozoa</taxon>
        <taxon>Holothuroidea</taxon>
        <taxon>Aspidochirotacea</taxon>
        <taxon>Aspidochirotida</taxon>
        <taxon>Holothuriidae</taxon>
        <taxon>Holothuria</taxon>
    </lineage>
</organism>
<dbReference type="GO" id="GO:0003677">
    <property type="term" value="F:DNA binding"/>
    <property type="evidence" value="ECO:0007669"/>
    <property type="project" value="UniProtKB-KW"/>
</dbReference>
<keyword evidence="7" id="KW-0238">DNA-binding</keyword>
<dbReference type="EMBL" id="JAIZAY010000021">
    <property type="protein sequence ID" value="KAJ8021302.1"/>
    <property type="molecule type" value="Genomic_DNA"/>
</dbReference>
<dbReference type="OrthoDB" id="10004641at2759"/>
<dbReference type="SMART" id="SM00355">
    <property type="entry name" value="ZnF_C2H2"/>
    <property type="match status" value="8"/>
</dbReference>
<evidence type="ECO:0000256" key="7">
    <source>
        <dbReference type="ARBA" id="ARBA00023125"/>
    </source>
</evidence>
<keyword evidence="14" id="KW-1185">Reference proteome</keyword>
<dbReference type="SUPFAM" id="SSF57667">
    <property type="entry name" value="beta-beta-alpha zinc fingers"/>
    <property type="match status" value="4"/>
</dbReference>
<feature type="domain" description="C2H2-type" evidence="12">
    <location>
        <begin position="330"/>
        <end position="357"/>
    </location>
</feature>
<feature type="domain" description="C2H2-type" evidence="12">
    <location>
        <begin position="836"/>
        <end position="863"/>
    </location>
</feature>
<dbReference type="FunFam" id="3.30.160.60:FF:000159">
    <property type="entry name" value="Mds1 and evi1 complex locus protein"/>
    <property type="match status" value="1"/>
</dbReference>
<dbReference type="InterPro" id="IPR050331">
    <property type="entry name" value="Zinc_finger"/>
</dbReference>
<evidence type="ECO:0000256" key="9">
    <source>
        <dbReference type="ARBA" id="ARBA00023242"/>
    </source>
</evidence>
<dbReference type="Gene3D" id="2.170.270.10">
    <property type="entry name" value="SET domain"/>
    <property type="match status" value="1"/>
</dbReference>
<evidence type="ECO:0000313" key="14">
    <source>
        <dbReference type="Proteomes" id="UP001152320"/>
    </source>
</evidence>
<feature type="region of interest" description="Disordered" evidence="11">
    <location>
        <begin position="963"/>
        <end position="1009"/>
    </location>
</feature>
<dbReference type="InterPro" id="IPR013087">
    <property type="entry name" value="Znf_C2H2_type"/>
</dbReference>
<gene>
    <name evidence="13" type="ORF">HOLleu_38461</name>
</gene>
<dbReference type="FunFam" id="3.30.160.60:FF:000112">
    <property type="entry name" value="Mds1 and evi1 complex locus protein"/>
    <property type="match status" value="1"/>
</dbReference>
<keyword evidence="4 10" id="KW-0863">Zinc-finger</keyword>
<dbReference type="FunFam" id="3.30.160.60:FF:000929">
    <property type="entry name" value="Uncharacterized protein, isoform B"/>
    <property type="match status" value="1"/>
</dbReference>
<dbReference type="Gene3D" id="3.30.160.60">
    <property type="entry name" value="Classic Zinc Finger"/>
    <property type="match status" value="7"/>
</dbReference>
<reference evidence="13" key="1">
    <citation type="submission" date="2021-10" db="EMBL/GenBank/DDBJ databases">
        <title>Tropical sea cucumber genome reveals ecological adaptation and Cuvierian tubules defense mechanism.</title>
        <authorList>
            <person name="Chen T."/>
        </authorList>
    </citation>
    <scope>NUCLEOTIDE SEQUENCE</scope>
    <source>
        <strain evidence="13">Nanhai2018</strain>
        <tissue evidence="13">Muscle</tissue>
    </source>
</reference>
<evidence type="ECO:0000256" key="3">
    <source>
        <dbReference type="ARBA" id="ARBA00022737"/>
    </source>
</evidence>
<feature type="compositionally biased region" description="Basic and acidic residues" evidence="11">
    <location>
        <begin position="872"/>
        <end position="895"/>
    </location>
</feature>